<accession>A0A7C9VFP5</accession>
<dbReference type="EMBL" id="JAAMRR010000673">
    <property type="protein sequence ID" value="NGX96066.1"/>
    <property type="molecule type" value="Genomic_DNA"/>
</dbReference>
<evidence type="ECO:0000313" key="2">
    <source>
        <dbReference type="Proteomes" id="UP000480266"/>
    </source>
</evidence>
<sequence length="183" mass="20487">HLNVRSDVRRILKTDGLLASGEPVTADGPRLFLHDGAFHCDSRDIALHFGKQHKNVLRDIDNAMESLGDFGRLNFEPSSYLNEQGKSQRCFHLTRDGFTIIAMGFTGSDAMEWKVKYMTAFNAMEAEIRNITSVPQVAPEVVARLERLEGDVSALTDLCLSQPQPEPGFIIIKAHKRRVRGSH</sequence>
<dbReference type="InterPro" id="IPR014054">
    <property type="entry name" value="Phage_regulatory_Rha"/>
</dbReference>
<gene>
    <name evidence="1" type="ORF">G4V63_12835</name>
</gene>
<feature type="non-terminal residue" evidence="1">
    <location>
        <position position="1"/>
    </location>
</feature>
<dbReference type="NCBIfam" id="TIGR02681">
    <property type="entry name" value="phage_pRha"/>
    <property type="match status" value="1"/>
</dbReference>
<keyword evidence="2" id="KW-1185">Reference proteome</keyword>
<dbReference type="AlphaFoldDB" id="A0A7C9VFP5"/>
<comment type="caution">
    <text evidence="1">The sequence shown here is derived from an EMBL/GenBank/DDBJ whole genome shotgun (WGS) entry which is preliminary data.</text>
</comment>
<organism evidence="1 2">
    <name type="scientific">Candidatus Afipia apatlaquensis</name>
    <dbReference type="NCBI Taxonomy" id="2712852"/>
    <lineage>
        <taxon>Bacteria</taxon>
        <taxon>Pseudomonadati</taxon>
        <taxon>Pseudomonadota</taxon>
        <taxon>Alphaproteobacteria</taxon>
        <taxon>Hyphomicrobiales</taxon>
        <taxon>Nitrobacteraceae</taxon>
        <taxon>Afipia</taxon>
    </lineage>
</organism>
<reference evidence="1" key="1">
    <citation type="submission" date="2020-02" db="EMBL/GenBank/DDBJ databases">
        <title>Draft genome sequence of Candidatus Afipia apatlaquensis IBT-C3, a potential strain for decolorization of textile dyes.</title>
        <authorList>
            <person name="Sanchez-Reyes A."/>
            <person name="Breton-Deval L."/>
            <person name="Mangelson H."/>
            <person name="Sanchez-Flores A."/>
        </authorList>
    </citation>
    <scope>NUCLEOTIDE SEQUENCE [LARGE SCALE GENOMIC DNA]</scope>
    <source>
        <strain evidence="1">IBT-C3</strain>
    </source>
</reference>
<dbReference type="Pfam" id="PF09669">
    <property type="entry name" value="Phage_pRha"/>
    <property type="match status" value="1"/>
</dbReference>
<protein>
    <submittedName>
        <fullName evidence="1">Rha family transcriptional regulator</fullName>
    </submittedName>
</protein>
<dbReference type="Proteomes" id="UP000480266">
    <property type="component" value="Unassembled WGS sequence"/>
</dbReference>
<evidence type="ECO:0000313" key="1">
    <source>
        <dbReference type="EMBL" id="NGX96066.1"/>
    </source>
</evidence>
<proteinExistence type="predicted"/>
<name>A0A7C9VFP5_9BRAD</name>